<name>A0AAE8N758_9PEZI</name>
<feature type="region of interest" description="Disordered" evidence="1">
    <location>
        <begin position="63"/>
        <end position="91"/>
    </location>
</feature>
<accession>A0AAE8N758</accession>
<dbReference type="EMBL" id="ONZQ02000021">
    <property type="protein sequence ID" value="SPO07505.1"/>
    <property type="molecule type" value="Genomic_DNA"/>
</dbReference>
<comment type="caution">
    <text evidence="2">The sequence shown here is derived from an EMBL/GenBank/DDBJ whole genome shotgun (WGS) entry which is preliminary data.</text>
</comment>
<evidence type="ECO:0000256" key="1">
    <source>
        <dbReference type="SAM" id="MobiDB-lite"/>
    </source>
</evidence>
<organism evidence="2 3">
    <name type="scientific">Cephalotrichum gorgonifer</name>
    <dbReference type="NCBI Taxonomy" id="2041049"/>
    <lineage>
        <taxon>Eukaryota</taxon>
        <taxon>Fungi</taxon>
        <taxon>Dikarya</taxon>
        <taxon>Ascomycota</taxon>
        <taxon>Pezizomycotina</taxon>
        <taxon>Sordariomycetes</taxon>
        <taxon>Hypocreomycetidae</taxon>
        <taxon>Microascales</taxon>
        <taxon>Microascaceae</taxon>
        <taxon>Cephalotrichum</taxon>
    </lineage>
</organism>
<proteinExistence type="predicted"/>
<protein>
    <submittedName>
        <fullName evidence="2">Uncharacterized protein</fullName>
    </submittedName>
</protein>
<dbReference type="AlphaFoldDB" id="A0AAE8N758"/>
<reference evidence="2" key="1">
    <citation type="submission" date="2018-03" db="EMBL/GenBank/DDBJ databases">
        <authorList>
            <person name="Guldener U."/>
        </authorList>
    </citation>
    <scope>NUCLEOTIDE SEQUENCE</scope>
</reference>
<gene>
    <name evidence="2" type="ORF">DNG_10199</name>
</gene>
<sequence>MKVAKAQPPSDIDLGTREANYCLEHFLAAASRYYASACPLAEELLSRANRLCSNEAKRLSAPVRVQPSRVVKKRPAGPPGQTEDESRRRLGVERKIRGLMSAMPIGTDERGAVMGKGRWMGELRARAEGEVARKAAERYMATAGACVFGARTWRCRDCEREGRAAPGAKTRAGTRAGGIRGRKRSMGLAVAPVARIEGEVALVAGIGWGYWWGVDIPEEEIVRFGGLGFVVDVCGHALLMFV</sequence>
<evidence type="ECO:0000313" key="3">
    <source>
        <dbReference type="Proteomes" id="UP001187682"/>
    </source>
</evidence>
<keyword evidence="3" id="KW-1185">Reference proteome</keyword>
<dbReference type="Proteomes" id="UP001187682">
    <property type="component" value="Unassembled WGS sequence"/>
</dbReference>
<evidence type="ECO:0000313" key="2">
    <source>
        <dbReference type="EMBL" id="SPO07505.1"/>
    </source>
</evidence>